<dbReference type="EMBL" id="MU855684">
    <property type="protein sequence ID" value="KAK3900313.1"/>
    <property type="molecule type" value="Genomic_DNA"/>
</dbReference>
<dbReference type="GO" id="GO:0016705">
    <property type="term" value="F:oxidoreductase activity, acting on paired donors, with incorporation or reduction of molecular oxygen"/>
    <property type="evidence" value="ECO:0007669"/>
    <property type="project" value="InterPro"/>
</dbReference>
<comment type="similarity">
    <text evidence="1 6">Belongs to the cytochrome P450 family.</text>
</comment>
<dbReference type="SUPFAM" id="SSF48264">
    <property type="entry name" value="Cytochrome P450"/>
    <property type="match status" value="1"/>
</dbReference>
<dbReference type="PRINTS" id="PR00463">
    <property type="entry name" value="EP450I"/>
</dbReference>
<name>A0AAN6MHP7_9PEZI</name>
<dbReference type="PRINTS" id="PR00385">
    <property type="entry name" value="P450"/>
</dbReference>
<dbReference type="PANTHER" id="PTHR46300">
    <property type="entry name" value="P450, PUTATIVE (EUROFUNG)-RELATED-RELATED"/>
    <property type="match status" value="1"/>
</dbReference>
<dbReference type="GO" id="GO:0005506">
    <property type="term" value="F:iron ion binding"/>
    <property type="evidence" value="ECO:0007669"/>
    <property type="project" value="InterPro"/>
</dbReference>
<organism evidence="7 8">
    <name type="scientific">Staphylotrichum tortipilum</name>
    <dbReference type="NCBI Taxonomy" id="2831512"/>
    <lineage>
        <taxon>Eukaryota</taxon>
        <taxon>Fungi</taxon>
        <taxon>Dikarya</taxon>
        <taxon>Ascomycota</taxon>
        <taxon>Pezizomycotina</taxon>
        <taxon>Sordariomycetes</taxon>
        <taxon>Sordariomycetidae</taxon>
        <taxon>Sordariales</taxon>
        <taxon>Chaetomiaceae</taxon>
        <taxon>Staphylotrichum</taxon>
    </lineage>
</organism>
<dbReference type="Gene3D" id="1.10.630.10">
    <property type="entry name" value="Cytochrome P450"/>
    <property type="match status" value="1"/>
</dbReference>
<evidence type="ECO:0000313" key="8">
    <source>
        <dbReference type="Proteomes" id="UP001303889"/>
    </source>
</evidence>
<dbReference type="InterPro" id="IPR050364">
    <property type="entry name" value="Cytochrome_P450_fung"/>
</dbReference>
<dbReference type="Proteomes" id="UP001303889">
    <property type="component" value="Unassembled WGS sequence"/>
</dbReference>
<evidence type="ECO:0000256" key="1">
    <source>
        <dbReference type="ARBA" id="ARBA00010617"/>
    </source>
</evidence>
<comment type="cofactor">
    <cofactor evidence="5">
        <name>heme</name>
        <dbReference type="ChEBI" id="CHEBI:30413"/>
    </cofactor>
</comment>
<keyword evidence="2 5" id="KW-0479">Metal-binding</keyword>
<sequence>MIIRVRQAVLAFRDEHPLSFLLLAALTTLVLLFLAAIEAFKPTGKRPSKSGKQPVLPPGPRGLPLFGNLLSLKEAREDPEHRFLKSLGQYGEMATLHLGSKTWILLNSKRVVAELIARRGSATNTRSPMPVSSGIVSHGHRRSLLMTQEKWAEPRRVMHSLLSGTALRQYGAWQEMESAQMLAEYVLWPATWYRHHYRYANSVIHRIALGERLTKSTRELVEMQNCVTYFVGSIGSSVIDWFPSLASLPRVLQPWRRHWDALDKWNYNVYTAWYAPARDKVRAGTAPPSFIRDALLHPDTKYTGSDLDAMYVAMQLIEAGSDTTREALNIMVMAALEHPDAFRRARAEVDRVCGVGEGARLPLLEDMESLRYICAMAKEVLRWRPIFVVTPDHVASQDIDFEGYHFPEGTGFVINEVMVGNECENPEAFDPDRWMDGHETDITHGLWQFGGGRRVCVGYRLAQRSLFINIARLAQCFDYKANGPYNPKVLNLEATGEPFPVKVTIRNKHYEKLILSEAESAGVLEDAKLVRDGEL</sequence>
<proteinExistence type="inferred from homology"/>
<dbReference type="InterPro" id="IPR001128">
    <property type="entry name" value="Cyt_P450"/>
</dbReference>
<gene>
    <name evidence="7" type="ORF">C8A05DRAFT_45821</name>
</gene>
<accession>A0AAN6MHP7</accession>
<dbReference type="GO" id="GO:0020037">
    <property type="term" value="F:heme binding"/>
    <property type="evidence" value="ECO:0007669"/>
    <property type="project" value="InterPro"/>
</dbReference>
<feature type="binding site" description="axial binding residue" evidence="5">
    <location>
        <position position="456"/>
    </location>
    <ligand>
        <name>heme</name>
        <dbReference type="ChEBI" id="CHEBI:30413"/>
    </ligand>
    <ligandPart>
        <name>Fe</name>
        <dbReference type="ChEBI" id="CHEBI:18248"/>
    </ligandPart>
</feature>
<dbReference type="GO" id="GO:0004497">
    <property type="term" value="F:monooxygenase activity"/>
    <property type="evidence" value="ECO:0007669"/>
    <property type="project" value="UniProtKB-KW"/>
</dbReference>
<evidence type="ECO:0000256" key="5">
    <source>
        <dbReference type="PIRSR" id="PIRSR602401-1"/>
    </source>
</evidence>
<evidence type="ECO:0000256" key="3">
    <source>
        <dbReference type="ARBA" id="ARBA00023002"/>
    </source>
</evidence>
<protein>
    <submittedName>
        <fullName evidence="7">Cytochrome P450 2D3</fullName>
    </submittedName>
</protein>
<dbReference type="AlphaFoldDB" id="A0AAN6MHP7"/>
<evidence type="ECO:0000313" key="7">
    <source>
        <dbReference type="EMBL" id="KAK3900313.1"/>
    </source>
</evidence>
<dbReference type="InterPro" id="IPR002401">
    <property type="entry name" value="Cyt_P450_E_grp-I"/>
</dbReference>
<keyword evidence="3 6" id="KW-0560">Oxidoreductase</keyword>
<comment type="caution">
    <text evidence="7">The sequence shown here is derived from an EMBL/GenBank/DDBJ whole genome shotgun (WGS) entry which is preliminary data.</text>
</comment>
<reference evidence="7" key="1">
    <citation type="journal article" date="2023" name="Mol. Phylogenet. Evol.">
        <title>Genome-scale phylogeny and comparative genomics of the fungal order Sordariales.</title>
        <authorList>
            <person name="Hensen N."/>
            <person name="Bonometti L."/>
            <person name="Westerberg I."/>
            <person name="Brannstrom I.O."/>
            <person name="Guillou S."/>
            <person name="Cros-Aarteil S."/>
            <person name="Calhoun S."/>
            <person name="Haridas S."/>
            <person name="Kuo A."/>
            <person name="Mondo S."/>
            <person name="Pangilinan J."/>
            <person name="Riley R."/>
            <person name="LaButti K."/>
            <person name="Andreopoulos B."/>
            <person name="Lipzen A."/>
            <person name="Chen C."/>
            <person name="Yan M."/>
            <person name="Daum C."/>
            <person name="Ng V."/>
            <person name="Clum A."/>
            <person name="Steindorff A."/>
            <person name="Ohm R.A."/>
            <person name="Martin F."/>
            <person name="Silar P."/>
            <person name="Natvig D.O."/>
            <person name="Lalanne C."/>
            <person name="Gautier V."/>
            <person name="Ament-Velasquez S.L."/>
            <person name="Kruys A."/>
            <person name="Hutchinson M.I."/>
            <person name="Powell A.J."/>
            <person name="Barry K."/>
            <person name="Miller A.N."/>
            <person name="Grigoriev I.V."/>
            <person name="Debuchy R."/>
            <person name="Gladieux P."/>
            <person name="Hiltunen Thoren M."/>
            <person name="Johannesson H."/>
        </authorList>
    </citation>
    <scope>NUCLEOTIDE SEQUENCE</scope>
    <source>
        <strain evidence="7">CBS 103.79</strain>
    </source>
</reference>
<evidence type="ECO:0000256" key="2">
    <source>
        <dbReference type="ARBA" id="ARBA00022723"/>
    </source>
</evidence>
<reference evidence="7" key="2">
    <citation type="submission" date="2023-05" db="EMBL/GenBank/DDBJ databases">
        <authorList>
            <consortium name="Lawrence Berkeley National Laboratory"/>
            <person name="Steindorff A."/>
            <person name="Hensen N."/>
            <person name="Bonometti L."/>
            <person name="Westerberg I."/>
            <person name="Brannstrom I.O."/>
            <person name="Guillou S."/>
            <person name="Cros-Aarteil S."/>
            <person name="Calhoun S."/>
            <person name="Haridas S."/>
            <person name="Kuo A."/>
            <person name="Mondo S."/>
            <person name="Pangilinan J."/>
            <person name="Riley R."/>
            <person name="Labutti K."/>
            <person name="Andreopoulos B."/>
            <person name="Lipzen A."/>
            <person name="Chen C."/>
            <person name="Yanf M."/>
            <person name="Daum C."/>
            <person name="Ng V."/>
            <person name="Clum A."/>
            <person name="Ohm R."/>
            <person name="Martin F."/>
            <person name="Silar P."/>
            <person name="Natvig D."/>
            <person name="Lalanne C."/>
            <person name="Gautier V."/>
            <person name="Ament-Velasquez S.L."/>
            <person name="Kruys A."/>
            <person name="Hutchinson M.I."/>
            <person name="Powell A.J."/>
            <person name="Barry K."/>
            <person name="Miller A.N."/>
            <person name="Grigoriev I.V."/>
            <person name="Debuchy R."/>
            <person name="Gladieux P."/>
            <person name="Thoren M.H."/>
            <person name="Johannesson H."/>
        </authorList>
    </citation>
    <scope>NUCLEOTIDE SEQUENCE</scope>
    <source>
        <strain evidence="7">CBS 103.79</strain>
    </source>
</reference>
<keyword evidence="6" id="KW-0503">Monooxygenase</keyword>
<dbReference type="InterPro" id="IPR017972">
    <property type="entry name" value="Cyt_P450_CS"/>
</dbReference>
<evidence type="ECO:0000256" key="4">
    <source>
        <dbReference type="ARBA" id="ARBA00023004"/>
    </source>
</evidence>
<dbReference type="InterPro" id="IPR036396">
    <property type="entry name" value="Cyt_P450_sf"/>
</dbReference>
<dbReference type="CDD" id="cd11065">
    <property type="entry name" value="CYP64-like"/>
    <property type="match status" value="1"/>
</dbReference>
<keyword evidence="8" id="KW-1185">Reference proteome</keyword>
<evidence type="ECO:0000256" key="6">
    <source>
        <dbReference type="RuleBase" id="RU000461"/>
    </source>
</evidence>
<dbReference type="PANTHER" id="PTHR46300:SF11">
    <property type="entry name" value="OXIDOREDUCTASE, PUTATIVE-RELATED"/>
    <property type="match status" value="1"/>
</dbReference>
<keyword evidence="5 6" id="KW-0349">Heme</keyword>
<dbReference type="PROSITE" id="PS00086">
    <property type="entry name" value="CYTOCHROME_P450"/>
    <property type="match status" value="1"/>
</dbReference>
<keyword evidence="4 5" id="KW-0408">Iron</keyword>
<dbReference type="Pfam" id="PF00067">
    <property type="entry name" value="p450"/>
    <property type="match status" value="1"/>
</dbReference>